<feature type="compositionally biased region" description="Basic and acidic residues" evidence="1">
    <location>
        <begin position="9"/>
        <end position="25"/>
    </location>
</feature>
<accession>A0A382SSD3</accession>
<organism evidence="2">
    <name type="scientific">marine metagenome</name>
    <dbReference type="NCBI Taxonomy" id="408172"/>
    <lineage>
        <taxon>unclassified sequences</taxon>
        <taxon>metagenomes</taxon>
        <taxon>ecological metagenomes</taxon>
    </lineage>
</organism>
<sequence>LDTAGNEKNINEKLISEGHAKKYKT</sequence>
<gene>
    <name evidence="2" type="ORF">METZ01_LOCUS365698</name>
</gene>
<evidence type="ECO:0000313" key="2">
    <source>
        <dbReference type="EMBL" id="SVD12844.1"/>
    </source>
</evidence>
<dbReference type="EMBL" id="UINC01131254">
    <property type="protein sequence ID" value="SVD12844.1"/>
    <property type="molecule type" value="Genomic_DNA"/>
</dbReference>
<dbReference type="AlphaFoldDB" id="A0A382SSD3"/>
<reference evidence="2" key="1">
    <citation type="submission" date="2018-05" db="EMBL/GenBank/DDBJ databases">
        <authorList>
            <person name="Lanie J.A."/>
            <person name="Ng W.-L."/>
            <person name="Kazmierczak K.M."/>
            <person name="Andrzejewski T.M."/>
            <person name="Davidsen T.M."/>
            <person name="Wayne K.J."/>
            <person name="Tettelin H."/>
            <person name="Glass J.I."/>
            <person name="Rusch D."/>
            <person name="Podicherti R."/>
            <person name="Tsui H.-C.T."/>
            <person name="Winkler M.E."/>
        </authorList>
    </citation>
    <scope>NUCLEOTIDE SEQUENCE</scope>
</reference>
<evidence type="ECO:0000256" key="1">
    <source>
        <dbReference type="SAM" id="MobiDB-lite"/>
    </source>
</evidence>
<feature type="region of interest" description="Disordered" evidence="1">
    <location>
        <begin position="1"/>
        <end position="25"/>
    </location>
</feature>
<protein>
    <submittedName>
        <fullName evidence="2">Uncharacterized protein</fullName>
    </submittedName>
</protein>
<proteinExistence type="predicted"/>
<feature type="non-terminal residue" evidence="2">
    <location>
        <position position="1"/>
    </location>
</feature>
<name>A0A382SSD3_9ZZZZ</name>